<keyword evidence="2" id="KW-1185">Reference proteome</keyword>
<name>A0ACC2WQ46_9TREE</name>
<evidence type="ECO:0000313" key="1">
    <source>
        <dbReference type="EMBL" id="KAJ9113593.1"/>
    </source>
</evidence>
<dbReference type="Proteomes" id="UP001230649">
    <property type="component" value="Unassembled WGS sequence"/>
</dbReference>
<accession>A0ACC2WQ46</accession>
<reference evidence="1" key="1">
    <citation type="submission" date="2023-04" db="EMBL/GenBank/DDBJ databases">
        <title>Draft Genome sequencing of Naganishia species isolated from polar environments using Oxford Nanopore Technology.</title>
        <authorList>
            <person name="Leo P."/>
            <person name="Venkateswaran K."/>
        </authorList>
    </citation>
    <scope>NUCLEOTIDE SEQUENCE</scope>
    <source>
        <strain evidence="1">MNA-CCFEE 5262</strain>
    </source>
</reference>
<proteinExistence type="predicted"/>
<protein>
    <submittedName>
        <fullName evidence="1">Uncharacterized protein</fullName>
    </submittedName>
</protein>
<comment type="caution">
    <text evidence="1">The sequence shown here is derived from an EMBL/GenBank/DDBJ whole genome shotgun (WGS) entry which is preliminary data.</text>
</comment>
<sequence>MSARKRNVHGLESPAAADRYLVAARPYVELVRKALDRSEALCRGTQDETDIRNRLNDYRRVLDAIAQYTEGSQSNAPVLWKNLETILDALRQQEERERTKMKRYGSAASSITMQAVSNTGSGLKRYGPLAIETVGVGVGPRKLPRQLRALSRGHSRAPRARLPSVWDV</sequence>
<gene>
    <name evidence="1" type="ORF">QFC20_001945</name>
</gene>
<dbReference type="EMBL" id="JASBWS010000012">
    <property type="protein sequence ID" value="KAJ9113593.1"/>
    <property type="molecule type" value="Genomic_DNA"/>
</dbReference>
<organism evidence="1 2">
    <name type="scientific">Naganishia adeliensis</name>
    <dbReference type="NCBI Taxonomy" id="92952"/>
    <lineage>
        <taxon>Eukaryota</taxon>
        <taxon>Fungi</taxon>
        <taxon>Dikarya</taxon>
        <taxon>Basidiomycota</taxon>
        <taxon>Agaricomycotina</taxon>
        <taxon>Tremellomycetes</taxon>
        <taxon>Filobasidiales</taxon>
        <taxon>Filobasidiaceae</taxon>
        <taxon>Naganishia</taxon>
    </lineage>
</organism>
<evidence type="ECO:0000313" key="2">
    <source>
        <dbReference type="Proteomes" id="UP001230649"/>
    </source>
</evidence>